<dbReference type="AlphaFoldDB" id="A0A8S9XDF2"/>
<comment type="caution">
    <text evidence="1">The sequence shown here is derived from an EMBL/GenBank/DDBJ whole genome shotgun (WGS) entry which is preliminary data.</text>
</comment>
<organism evidence="1 2">
    <name type="scientific">Apolygus lucorum</name>
    <name type="common">Small green plant bug</name>
    <name type="synonym">Lygocoris lucorum</name>
    <dbReference type="NCBI Taxonomy" id="248454"/>
    <lineage>
        <taxon>Eukaryota</taxon>
        <taxon>Metazoa</taxon>
        <taxon>Ecdysozoa</taxon>
        <taxon>Arthropoda</taxon>
        <taxon>Hexapoda</taxon>
        <taxon>Insecta</taxon>
        <taxon>Pterygota</taxon>
        <taxon>Neoptera</taxon>
        <taxon>Paraneoptera</taxon>
        <taxon>Hemiptera</taxon>
        <taxon>Heteroptera</taxon>
        <taxon>Panheteroptera</taxon>
        <taxon>Cimicomorpha</taxon>
        <taxon>Miridae</taxon>
        <taxon>Mirini</taxon>
        <taxon>Apolygus</taxon>
    </lineage>
</organism>
<evidence type="ECO:0000313" key="2">
    <source>
        <dbReference type="Proteomes" id="UP000466442"/>
    </source>
</evidence>
<proteinExistence type="predicted"/>
<protein>
    <submittedName>
        <fullName evidence="1">Uncharacterized protein</fullName>
    </submittedName>
</protein>
<dbReference type="EMBL" id="WIXP02000008">
    <property type="protein sequence ID" value="KAF6207070.1"/>
    <property type="molecule type" value="Genomic_DNA"/>
</dbReference>
<evidence type="ECO:0000313" key="1">
    <source>
        <dbReference type="EMBL" id="KAF6207070.1"/>
    </source>
</evidence>
<reference evidence="1" key="1">
    <citation type="journal article" date="2021" name="Mol. Ecol. Resour.">
        <title>Apolygus lucorum genome provides insights into omnivorousness and mesophyll feeding.</title>
        <authorList>
            <person name="Liu Y."/>
            <person name="Liu H."/>
            <person name="Wang H."/>
            <person name="Huang T."/>
            <person name="Liu B."/>
            <person name="Yang B."/>
            <person name="Yin L."/>
            <person name="Li B."/>
            <person name="Zhang Y."/>
            <person name="Zhang S."/>
            <person name="Jiang F."/>
            <person name="Zhang X."/>
            <person name="Ren Y."/>
            <person name="Wang B."/>
            <person name="Wang S."/>
            <person name="Lu Y."/>
            <person name="Wu K."/>
            <person name="Fan W."/>
            <person name="Wang G."/>
        </authorList>
    </citation>
    <scope>NUCLEOTIDE SEQUENCE</scope>
    <source>
        <strain evidence="1">12Hb</strain>
    </source>
</reference>
<sequence length="79" mass="8729">MGDESVSKEPVRVEGEDFSEEVIDVDQTIASEVIIKEEVIEDEEAVDDPEVDHRAAQLKLIEATQSFKKLTAPFPGVLS</sequence>
<gene>
    <name evidence="1" type="ORF">GE061_018309</name>
</gene>
<keyword evidence="2" id="KW-1185">Reference proteome</keyword>
<name>A0A8S9XDF2_APOLU</name>
<accession>A0A8S9XDF2</accession>
<dbReference type="Proteomes" id="UP000466442">
    <property type="component" value="Unassembled WGS sequence"/>
</dbReference>